<gene>
    <name evidence="2" type="ORF">MSHO_41170</name>
</gene>
<evidence type="ECO:0000313" key="2">
    <source>
        <dbReference type="EMBL" id="BBX58772.1"/>
    </source>
</evidence>
<evidence type="ECO:0008006" key="4">
    <source>
        <dbReference type="Google" id="ProtNLM"/>
    </source>
</evidence>
<keyword evidence="3" id="KW-1185">Reference proteome</keyword>
<dbReference type="KEGG" id="msho:MSHO_41170"/>
<reference evidence="2 3" key="1">
    <citation type="journal article" date="2019" name="Emerg. Microbes Infect.">
        <title>Comprehensive subspecies identification of 175 nontuberculous mycobacteria species based on 7547 genomic profiles.</title>
        <authorList>
            <person name="Matsumoto Y."/>
            <person name="Kinjo T."/>
            <person name="Motooka D."/>
            <person name="Nabeya D."/>
            <person name="Jung N."/>
            <person name="Uechi K."/>
            <person name="Horii T."/>
            <person name="Iida T."/>
            <person name="Fujita J."/>
            <person name="Nakamura S."/>
        </authorList>
    </citation>
    <scope>NUCLEOTIDE SEQUENCE [LARGE SCALE GENOMIC DNA]</scope>
    <source>
        <strain evidence="2 3">JCM 12657</strain>
    </source>
</reference>
<dbReference type="InterPro" id="IPR017853">
    <property type="entry name" value="GH"/>
</dbReference>
<name>A0A7I7LH32_9MYCO</name>
<dbReference type="SUPFAM" id="SSF51445">
    <property type="entry name" value="(Trans)glycosidases"/>
    <property type="match status" value="1"/>
</dbReference>
<dbReference type="AlphaFoldDB" id="A0A7I7LH32"/>
<keyword evidence="1" id="KW-0472">Membrane</keyword>
<dbReference type="EMBL" id="AP022572">
    <property type="protein sequence ID" value="BBX58772.1"/>
    <property type="molecule type" value="Genomic_DNA"/>
</dbReference>
<keyword evidence="1" id="KW-0812">Transmembrane</keyword>
<dbReference type="Proteomes" id="UP000467164">
    <property type="component" value="Chromosome"/>
</dbReference>
<sequence length="67" mass="7118">MSPWPPSSPTTASAISRQDLAHALVILMTVGGIPSIYAGDEFGWRAVKEERYGGDDAICPEFGSPPI</sequence>
<feature type="transmembrane region" description="Helical" evidence="1">
    <location>
        <begin position="20"/>
        <end position="38"/>
    </location>
</feature>
<accession>A0A7I7LH32</accession>
<proteinExistence type="predicted"/>
<protein>
    <recommendedName>
        <fullName evidence="4">Alpha-amylase</fullName>
    </recommendedName>
</protein>
<evidence type="ECO:0000313" key="3">
    <source>
        <dbReference type="Proteomes" id="UP000467164"/>
    </source>
</evidence>
<dbReference type="Gene3D" id="3.20.20.80">
    <property type="entry name" value="Glycosidases"/>
    <property type="match status" value="1"/>
</dbReference>
<evidence type="ECO:0000256" key="1">
    <source>
        <dbReference type="SAM" id="Phobius"/>
    </source>
</evidence>
<organism evidence="2 3">
    <name type="scientific">Mycobacterium shottsii</name>
    <dbReference type="NCBI Taxonomy" id="133549"/>
    <lineage>
        <taxon>Bacteria</taxon>
        <taxon>Bacillati</taxon>
        <taxon>Actinomycetota</taxon>
        <taxon>Actinomycetes</taxon>
        <taxon>Mycobacteriales</taxon>
        <taxon>Mycobacteriaceae</taxon>
        <taxon>Mycobacterium</taxon>
        <taxon>Mycobacterium ulcerans group</taxon>
    </lineage>
</organism>
<keyword evidence="1" id="KW-1133">Transmembrane helix</keyword>